<dbReference type="Proteomes" id="UP001279734">
    <property type="component" value="Unassembled WGS sequence"/>
</dbReference>
<sequence length="83" mass="9047">MGNVVDFADAIATCLNVLLGTPPSNADTDIASDDKSKLRWVETFLLESHDTPLTWNGDAALEPVIEEMGMDILPPKDETFKQA</sequence>
<keyword evidence="2" id="KW-1185">Reference proteome</keyword>
<organism evidence="1 2">
    <name type="scientific">Nepenthes gracilis</name>
    <name type="common">Slender pitcher plant</name>
    <dbReference type="NCBI Taxonomy" id="150966"/>
    <lineage>
        <taxon>Eukaryota</taxon>
        <taxon>Viridiplantae</taxon>
        <taxon>Streptophyta</taxon>
        <taxon>Embryophyta</taxon>
        <taxon>Tracheophyta</taxon>
        <taxon>Spermatophyta</taxon>
        <taxon>Magnoliopsida</taxon>
        <taxon>eudicotyledons</taxon>
        <taxon>Gunneridae</taxon>
        <taxon>Pentapetalae</taxon>
        <taxon>Caryophyllales</taxon>
        <taxon>Nepenthaceae</taxon>
        <taxon>Nepenthes</taxon>
    </lineage>
</organism>
<comment type="caution">
    <text evidence="1">The sequence shown here is derived from an EMBL/GenBank/DDBJ whole genome shotgun (WGS) entry which is preliminary data.</text>
</comment>
<evidence type="ECO:0000313" key="2">
    <source>
        <dbReference type="Proteomes" id="UP001279734"/>
    </source>
</evidence>
<name>A0AAD3T213_NEPGR</name>
<reference evidence="1" key="1">
    <citation type="submission" date="2023-05" db="EMBL/GenBank/DDBJ databases">
        <title>Nepenthes gracilis genome sequencing.</title>
        <authorList>
            <person name="Fukushima K."/>
        </authorList>
    </citation>
    <scope>NUCLEOTIDE SEQUENCE</scope>
    <source>
        <strain evidence="1">SING2019-196</strain>
    </source>
</reference>
<accession>A0AAD3T213</accession>
<dbReference type="EMBL" id="BSYO01000023">
    <property type="protein sequence ID" value="GMH21292.1"/>
    <property type="molecule type" value="Genomic_DNA"/>
</dbReference>
<dbReference type="AlphaFoldDB" id="A0AAD3T213"/>
<evidence type="ECO:0000313" key="1">
    <source>
        <dbReference type="EMBL" id="GMH21292.1"/>
    </source>
</evidence>
<protein>
    <submittedName>
        <fullName evidence="1">Uncharacterized protein</fullName>
    </submittedName>
</protein>
<gene>
    <name evidence="1" type="ORF">Nepgr_023134</name>
</gene>
<proteinExistence type="predicted"/>